<accession>A0ABZ1BN31</accession>
<sequence length="360" mass="39834">MTSDFYEEWIDRHRELGAEPIMAGGVWTWNRLWATLPFSFTATEACMRACKRKGLREAFVTMWGDDGMECDVFSALPGIQLFAEHGYTAAETVDPALLRANFRGACGPGAELDDWVRASAVDAPPGVHDPATSRANPSKWLLWQDPLLAVMDPLVEGRPLAAHYERLATELAEAAERAEVAWREAMGEHPASGEHAMSAGHPASGGRMATGRRATGEDRDVEPLGRRLLLPARMAQVLALKSELRRRLAAAYRQGDRAALRRMADVELPALRAAVDRLWRTHRAMWMATYEPFGWEVVERRYGGLMARLATVAETLEAYLDGRVSRIPELEAELLPPVEVDPGTLPEVTYAHVATPSAIK</sequence>
<dbReference type="Gene3D" id="1.20.120.670">
    <property type="entry name" value="N-acetyl-b-d-glucoasminidase"/>
    <property type="match status" value="1"/>
</dbReference>
<dbReference type="RefSeq" id="WP_324668087.1">
    <property type="nucleotide sequence ID" value="NZ_CP141614.1"/>
</dbReference>
<dbReference type="Proteomes" id="UP001333102">
    <property type="component" value="Chromosome"/>
</dbReference>
<feature type="domain" description="Glycoside Hydrolase 20C C-terminal" evidence="2">
    <location>
        <begin position="113"/>
        <end position="336"/>
    </location>
</feature>
<dbReference type="InterPro" id="IPR041063">
    <property type="entry name" value="Glyco_H_20C_C"/>
</dbReference>
<dbReference type="Gene3D" id="3.20.20.80">
    <property type="entry name" value="Glycosidases"/>
    <property type="match status" value="1"/>
</dbReference>
<dbReference type="InterPro" id="IPR038901">
    <property type="entry name" value="HEXDC-like"/>
</dbReference>
<evidence type="ECO:0000256" key="1">
    <source>
        <dbReference type="SAM" id="MobiDB-lite"/>
    </source>
</evidence>
<proteinExistence type="predicted"/>
<dbReference type="EMBL" id="CP141614">
    <property type="protein sequence ID" value="WRP13831.1"/>
    <property type="molecule type" value="Genomic_DNA"/>
</dbReference>
<evidence type="ECO:0000259" key="2">
    <source>
        <dbReference type="Pfam" id="PF18088"/>
    </source>
</evidence>
<dbReference type="PANTHER" id="PTHR21040">
    <property type="entry name" value="BCDNA.GH04120"/>
    <property type="match status" value="1"/>
</dbReference>
<name>A0ABZ1BN31_9FIRM</name>
<organism evidence="3 4">
    <name type="scientific">Geochorda subterranea</name>
    <dbReference type="NCBI Taxonomy" id="3109564"/>
    <lineage>
        <taxon>Bacteria</taxon>
        <taxon>Bacillati</taxon>
        <taxon>Bacillota</taxon>
        <taxon>Limnochordia</taxon>
        <taxon>Limnochordales</taxon>
        <taxon>Geochordaceae</taxon>
        <taxon>Geochorda</taxon>
    </lineage>
</organism>
<protein>
    <recommendedName>
        <fullName evidence="2">Glycoside Hydrolase 20C C-terminal domain-containing protein</fullName>
    </recommendedName>
</protein>
<dbReference type="Pfam" id="PF18088">
    <property type="entry name" value="Glyco_H_20C_C"/>
    <property type="match status" value="1"/>
</dbReference>
<feature type="region of interest" description="Disordered" evidence="1">
    <location>
        <begin position="190"/>
        <end position="220"/>
    </location>
</feature>
<gene>
    <name evidence="3" type="ORF">VLY81_10340</name>
</gene>
<keyword evidence="4" id="KW-1185">Reference proteome</keyword>
<reference evidence="4" key="1">
    <citation type="submission" date="2023-12" db="EMBL/GenBank/DDBJ databases">
        <title>Novel isolates from deep terrestrial aquifers shed light on the physiology and ecology of the class Limnochordia.</title>
        <authorList>
            <person name="Karnachuk O.V."/>
            <person name="Lukina A.P."/>
            <person name="Avakyan M.R."/>
            <person name="Kadnikov V."/>
            <person name="Begmatov S."/>
            <person name="Beletsky A.V."/>
            <person name="Mardanov A.V."/>
            <person name="Ravin N.V."/>
        </authorList>
    </citation>
    <scope>NUCLEOTIDE SEQUENCE [LARGE SCALE GENOMIC DNA]</scope>
    <source>
        <strain evidence="4">LN</strain>
    </source>
</reference>
<evidence type="ECO:0000313" key="3">
    <source>
        <dbReference type="EMBL" id="WRP13831.1"/>
    </source>
</evidence>
<evidence type="ECO:0000313" key="4">
    <source>
        <dbReference type="Proteomes" id="UP001333102"/>
    </source>
</evidence>
<dbReference type="PANTHER" id="PTHR21040:SF8">
    <property type="entry name" value="BCDNA.GH04120"/>
    <property type="match status" value="1"/>
</dbReference>